<evidence type="ECO:0000259" key="7">
    <source>
        <dbReference type="Pfam" id="PF00520"/>
    </source>
</evidence>
<dbReference type="EMBL" id="FN654452">
    <property type="protein sequence ID" value="CBY33838.1"/>
    <property type="molecule type" value="Genomic_DNA"/>
</dbReference>
<gene>
    <name evidence="8" type="ORF">GSOID_T00021792001</name>
</gene>
<dbReference type="InterPro" id="IPR003949">
    <property type="entry name" value="K_chnl_volt-dep_EAG"/>
</dbReference>
<dbReference type="GO" id="GO:0005249">
    <property type="term" value="F:voltage-gated potassium channel activity"/>
    <property type="evidence" value="ECO:0007669"/>
    <property type="project" value="InterPro"/>
</dbReference>
<dbReference type="FunFam" id="1.10.1200.260:FF:000003">
    <property type="entry name" value="Potassium voltage-gated channel subfamily H member 1"/>
    <property type="match status" value="1"/>
</dbReference>
<dbReference type="Proteomes" id="UP000011014">
    <property type="component" value="Unassembled WGS sequence"/>
</dbReference>
<dbReference type="Gene3D" id="1.10.287.70">
    <property type="match status" value="1"/>
</dbReference>
<keyword evidence="5 6" id="KW-0472">Membrane</keyword>
<feature type="transmembrane region" description="Helical" evidence="6">
    <location>
        <begin position="291"/>
        <end position="309"/>
    </location>
</feature>
<keyword evidence="3 6" id="KW-0812">Transmembrane</keyword>
<keyword evidence="4 6" id="KW-1133">Transmembrane helix</keyword>
<dbReference type="InterPro" id="IPR050818">
    <property type="entry name" value="KCNH_animal-type"/>
</dbReference>
<sequence>MAEQVGKTGPDVKLLDTSSQSVPAYIILHYGTFKGIWGWFILLLPCMGSTFYTAMMVPYNVAFNTTDATKWEKMTWLVIDSMVDVIFIADVVINFMTSIVSSSGEVIMDAKIIRMNYVSNWFSLDLLSCLPYDLINYIITGPSQPGEGGITSLFSALKVARLLRVARVARKLDHFAEYSGTGQYLTALSLKSAFGLFGHWLACFCNRFTMIQKRLFYANDFKTVAKHSWLIIMSETINNPFKFNETAPEPCTIIDGPSSHDCYSASLYFVMTSLTSVGFGNVAANTKHEQIFCVIMLIFGALLYATIFGNVTTIIQQIYADTNRYHDMLSSVREFMRLYQIPHGLRERIMDYIVSTWTITKGIDTQKVLSFCPKDLRKGS</sequence>
<reference evidence="8" key="1">
    <citation type="journal article" date="2010" name="Science">
        <title>Plasticity of animal genome architecture unmasked by rapid evolution of a pelagic tunicate.</title>
        <authorList>
            <person name="Denoeud F."/>
            <person name="Henriet S."/>
            <person name="Mungpakdee S."/>
            <person name="Aury J.M."/>
            <person name="Da Silva C."/>
            <person name="Brinkmann H."/>
            <person name="Mikhaleva J."/>
            <person name="Olsen L.C."/>
            <person name="Jubin C."/>
            <person name="Canestro C."/>
            <person name="Bouquet J.M."/>
            <person name="Danks G."/>
            <person name="Poulain J."/>
            <person name="Campsteijn C."/>
            <person name="Adamski M."/>
            <person name="Cross I."/>
            <person name="Yadetie F."/>
            <person name="Muffato M."/>
            <person name="Louis A."/>
            <person name="Butcher S."/>
            <person name="Tsagkogeorga G."/>
            <person name="Konrad A."/>
            <person name="Singh S."/>
            <person name="Jensen M.F."/>
            <person name="Cong E.H."/>
            <person name="Eikeseth-Otteraa H."/>
            <person name="Noel B."/>
            <person name="Anthouard V."/>
            <person name="Porcel B.M."/>
            <person name="Kachouri-Lafond R."/>
            <person name="Nishino A."/>
            <person name="Ugolini M."/>
            <person name="Chourrout P."/>
            <person name="Nishida H."/>
            <person name="Aasland R."/>
            <person name="Huzurbazar S."/>
            <person name="Westhof E."/>
            <person name="Delsuc F."/>
            <person name="Lehrach H."/>
            <person name="Reinhardt R."/>
            <person name="Weissenbach J."/>
            <person name="Roy S.W."/>
            <person name="Artiguenave F."/>
            <person name="Postlethwait J.H."/>
            <person name="Manak J.R."/>
            <person name="Thompson E.M."/>
            <person name="Jaillon O."/>
            <person name="Du Pasquier L."/>
            <person name="Boudinot P."/>
            <person name="Liberles D.A."/>
            <person name="Volff J.N."/>
            <person name="Philippe H."/>
            <person name="Lenhard B."/>
            <person name="Roest Crollius H."/>
            <person name="Wincker P."/>
            <person name="Chourrout D."/>
        </authorList>
    </citation>
    <scope>NUCLEOTIDE SEQUENCE [LARGE SCALE GENOMIC DNA]</scope>
</reference>
<proteinExistence type="predicted"/>
<evidence type="ECO:0000256" key="3">
    <source>
        <dbReference type="ARBA" id="ARBA00022692"/>
    </source>
</evidence>
<dbReference type="PANTHER" id="PTHR10217">
    <property type="entry name" value="VOLTAGE AND LIGAND GATED POTASSIUM CHANNEL"/>
    <property type="match status" value="1"/>
</dbReference>
<evidence type="ECO:0000256" key="5">
    <source>
        <dbReference type="ARBA" id="ARBA00023136"/>
    </source>
</evidence>
<keyword evidence="2" id="KW-0597">Phosphoprotein</keyword>
<evidence type="ECO:0000256" key="2">
    <source>
        <dbReference type="ARBA" id="ARBA00022553"/>
    </source>
</evidence>
<accession>E4YE88</accession>
<comment type="subcellular location">
    <subcellularLocation>
        <location evidence="1">Membrane</location>
        <topology evidence="1">Multi-pass membrane protein</topology>
    </subcellularLocation>
</comment>
<feature type="transmembrane region" description="Helical" evidence="6">
    <location>
        <begin position="74"/>
        <end position="96"/>
    </location>
</feature>
<dbReference type="Gene3D" id="1.10.1200.260">
    <property type="match status" value="1"/>
</dbReference>
<name>E4YE88_OIKDI</name>
<dbReference type="Pfam" id="PF00520">
    <property type="entry name" value="Ion_trans"/>
    <property type="match status" value="1"/>
</dbReference>
<dbReference type="InterPro" id="IPR018490">
    <property type="entry name" value="cNMP-bd_dom_sf"/>
</dbReference>
<feature type="transmembrane region" description="Helical" evidence="6">
    <location>
        <begin position="36"/>
        <end position="62"/>
    </location>
</feature>
<dbReference type="PANTHER" id="PTHR10217:SF435">
    <property type="entry name" value="POTASSIUM VOLTAGE-GATED CHANNEL PROTEIN EAG"/>
    <property type="match status" value="1"/>
</dbReference>
<dbReference type="SUPFAM" id="SSF81324">
    <property type="entry name" value="Voltage-gated potassium channels"/>
    <property type="match status" value="1"/>
</dbReference>
<dbReference type="InterPro" id="IPR003938">
    <property type="entry name" value="K_chnl_volt-dep_EAG/ELK/ERG"/>
</dbReference>
<evidence type="ECO:0000313" key="8">
    <source>
        <dbReference type="EMBL" id="CBY33838.1"/>
    </source>
</evidence>
<dbReference type="InterPro" id="IPR005821">
    <property type="entry name" value="Ion_trans_dom"/>
</dbReference>
<dbReference type="GO" id="GO:0008076">
    <property type="term" value="C:voltage-gated potassium channel complex"/>
    <property type="evidence" value="ECO:0007669"/>
    <property type="project" value="TreeGrafter"/>
</dbReference>
<organism evidence="8">
    <name type="scientific">Oikopleura dioica</name>
    <name type="common">Tunicate</name>
    <dbReference type="NCBI Taxonomy" id="34765"/>
    <lineage>
        <taxon>Eukaryota</taxon>
        <taxon>Metazoa</taxon>
        <taxon>Chordata</taxon>
        <taxon>Tunicata</taxon>
        <taxon>Appendicularia</taxon>
        <taxon>Copelata</taxon>
        <taxon>Oikopleuridae</taxon>
        <taxon>Oikopleura</taxon>
    </lineage>
</organism>
<evidence type="ECO:0000256" key="6">
    <source>
        <dbReference type="SAM" id="Phobius"/>
    </source>
</evidence>
<protein>
    <recommendedName>
        <fullName evidence="7">Ion transport domain-containing protein</fullName>
    </recommendedName>
</protein>
<dbReference type="GO" id="GO:0042391">
    <property type="term" value="P:regulation of membrane potential"/>
    <property type="evidence" value="ECO:0007669"/>
    <property type="project" value="TreeGrafter"/>
</dbReference>
<dbReference type="AlphaFoldDB" id="E4YE88"/>
<dbReference type="SUPFAM" id="SSF51206">
    <property type="entry name" value="cAMP-binding domain-like"/>
    <property type="match status" value="1"/>
</dbReference>
<feature type="domain" description="Ion transport" evidence="7">
    <location>
        <begin position="36"/>
        <end position="322"/>
    </location>
</feature>
<evidence type="ECO:0000256" key="4">
    <source>
        <dbReference type="ARBA" id="ARBA00022989"/>
    </source>
</evidence>
<dbReference type="PRINTS" id="PR01463">
    <property type="entry name" value="EAGCHANLFMLY"/>
</dbReference>
<evidence type="ECO:0000256" key="1">
    <source>
        <dbReference type="ARBA" id="ARBA00004141"/>
    </source>
</evidence>
<dbReference type="PRINTS" id="PR01464">
    <property type="entry name" value="EAGCHANNEL"/>
</dbReference>